<dbReference type="EMBL" id="JAPCID010000053">
    <property type="protein sequence ID" value="MDA0141268.1"/>
    <property type="molecule type" value="Genomic_DNA"/>
</dbReference>
<dbReference type="SMART" id="SM00642">
    <property type="entry name" value="Aamy"/>
    <property type="match status" value="1"/>
</dbReference>
<keyword evidence="3 6" id="KW-0808">Transferase</keyword>
<feature type="binding site" evidence="6">
    <location>
        <begin position="524"/>
        <end position="525"/>
    </location>
    <ligand>
        <name>alpha-maltose 1-phosphate</name>
        <dbReference type="ChEBI" id="CHEBI:63576"/>
    </ligand>
</feature>
<dbReference type="Gene3D" id="1.20.58.80">
    <property type="entry name" value="Phosphotransferase system, lactose/cellobiose-type IIA subunit"/>
    <property type="match status" value="1"/>
</dbReference>
<protein>
    <recommendedName>
        <fullName evidence="6">Alpha-1,4-glucan:maltose-1-phosphate maltosyltransferase</fullName>
        <shortName evidence="6">GMPMT</shortName>
        <ecNumber evidence="6">2.4.99.16</ecNumber>
    </recommendedName>
    <alternativeName>
        <fullName evidence="6">(1-&gt;4)-alpha-D-glucan:maltose-1-phosphate alpha-D-maltosyltransferase</fullName>
    </alternativeName>
</protein>
<evidence type="ECO:0000259" key="7">
    <source>
        <dbReference type="SMART" id="SM00642"/>
    </source>
</evidence>
<dbReference type="EC" id="2.4.99.16" evidence="6"/>
<dbReference type="RefSeq" id="WP_202955156.1">
    <property type="nucleotide sequence ID" value="NZ_JAPCID010000053.1"/>
</dbReference>
<evidence type="ECO:0000256" key="2">
    <source>
        <dbReference type="ARBA" id="ARBA00022676"/>
    </source>
</evidence>
<evidence type="ECO:0000256" key="6">
    <source>
        <dbReference type="HAMAP-Rule" id="MF_02124"/>
    </source>
</evidence>
<comment type="subunit">
    <text evidence="1 6">Homodimer.</text>
</comment>
<feature type="site" description="Transition state stabilizer" evidence="6">
    <location>
        <position position="470"/>
    </location>
</feature>
<gene>
    <name evidence="6" type="primary">glgE</name>
    <name evidence="8" type="ORF">OJ962_27470</name>
</gene>
<dbReference type="PANTHER" id="PTHR47786:SF2">
    <property type="entry name" value="GLYCOSYL HYDROLASE FAMILY 13 CATALYTIC DOMAIN-CONTAINING PROTEIN"/>
    <property type="match status" value="1"/>
</dbReference>
<keyword evidence="2 6" id="KW-0328">Glycosyltransferase</keyword>
<comment type="function">
    <text evidence="6">Maltosyltransferase that uses maltose 1-phosphate (M1P) as the sugar donor to elongate linear or branched alpha-(1-&gt;4)-glucans. Is involved in a branched alpha-glucan biosynthetic pathway from trehalose, together with TreS, Mak and GlgB.</text>
</comment>
<feature type="binding site" evidence="6">
    <location>
        <position position="347"/>
    </location>
    <ligand>
        <name>alpha-maltose 1-phosphate</name>
        <dbReference type="ChEBI" id="CHEBI:63576"/>
    </ligand>
</feature>
<dbReference type="SUPFAM" id="SSF51011">
    <property type="entry name" value="Glycosyl hydrolase domain"/>
    <property type="match status" value="1"/>
</dbReference>
<dbReference type="Pfam" id="PF11896">
    <property type="entry name" value="GlgE_dom_N_S"/>
    <property type="match status" value="1"/>
</dbReference>
<comment type="similarity">
    <text evidence="6">Belongs to the glycosyl hydrolase 13 family. GlgE subfamily.</text>
</comment>
<dbReference type="HAMAP" id="MF_02124">
    <property type="entry name" value="GlgE"/>
    <property type="match status" value="1"/>
</dbReference>
<feature type="binding site" evidence="6">
    <location>
        <position position="384"/>
    </location>
    <ligand>
        <name>alpha-maltose 1-phosphate</name>
        <dbReference type="ChEBI" id="CHEBI:63576"/>
    </ligand>
</feature>
<accession>A0ABT4RSA4</accession>
<comment type="catalytic activity">
    <reaction evidence="5 6">
        <text>alpha-maltose 1-phosphate + [(1-&gt;4)-alpha-D-glucosyl](n) = [(1-&gt;4)-alpha-D-glucosyl](n+2) + phosphate</text>
        <dbReference type="Rhea" id="RHEA:42692"/>
        <dbReference type="Rhea" id="RHEA-COMP:9584"/>
        <dbReference type="Rhea" id="RHEA-COMP:10183"/>
        <dbReference type="ChEBI" id="CHEBI:15444"/>
        <dbReference type="ChEBI" id="CHEBI:43474"/>
        <dbReference type="ChEBI" id="CHEBI:63576"/>
        <dbReference type="EC" id="2.4.99.16"/>
    </reaction>
</comment>
<evidence type="ECO:0000256" key="3">
    <source>
        <dbReference type="ARBA" id="ARBA00022679"/>
    </source>
</evidence>
<dbReference type="InterPro" id="IPR006047">
    <property type="entry name" value="GH13_cat_dom"/>
</dbReference>
<dbReference type="InterPro" id="IPR017853">
    <property type="entry name" value="GH"/>
</dbReference>
<proteinExistence type="inferred from homology"/>
<keyword evidence="9" id="KW-1185">Reference proteome</keyword>
<evidence type="ECO:0000256" key="4">
    <source>
        <dbReference type="ARBA" id="ARBA00023277"/>
    </source>
</evidence>
<dbReference type="Gene3D" id="2.60.40.10">
    <property type="entry name" value="Immunoglobulins"/>
    <property type="match status" value="1"/>
</dbReference>
<dbReference type="Pfam" id="PF00128">
    <property type="entry name" value="Alpha-amylase"/>
    <property type="match status" value="1"/>
</dbReference>
<dbReference type="Gene3D" id="2.60.40.1180">
    <property type="entry name" value="Golgi alpha-mannosidase II"/>
    <property type="match status" value="1"/>
</dbReference>
<comment type="caution">
    <text evidence="6">Lacks conserved residue(s) required for the propagation of feature annotation.</text>
</comment>
<dbReference type="InterPro" id="IPR013780">
    <property type="entry name" value="Glyco_hydro_b"/>
</dbReference>
<name>A0ABT4RSA4_9ACTN</name>
<dbReference type="SUPFAM" id="SSF51445">
    <property type="entry name" value="(Trans)glycosidases"/>
    <property type="match status" value="1"/>
</dbReference>
<organism evidence="8 9">
    <name type="scientific">Solirubrobacter deserti</name>
    <dbReference type="NCBI Taxonomy" id="2282478"/>
    <lineage>
        <taxon>Bacteria</taxon>
        <taxon>Bacillati</taxon>
        <taxon>Actinomycetota</taxon>
        <taxon>Thermoleophilia</taxon>
        <taxon>Solirubrobacterales</taxon>
        <taxon>Solirubrobacteraceae</taxon>
        <taxon>Solirubrobacter</taxon>
    </lineage>
</organism>
<dbReference type="Proteomes" id="UP001147700">
    <property type="component" value="Unassembled WGS sequence"/>
</dbReference>
<evidence type="ECO:0000313" key="8">
    <source>
        <dbReference type="EMBL" id="MDA0141268.1"/>
    </source>
</evidence>
<reference evidence="8" key="1">
    <citation type="submission" date="2022-10" db="EMBL/GenBank/DDBJ databases">
        <title>The WGS of Solirubrobacter sp. CPCC 204708.</title>
        <authorList>
            <person name="Jiang Z."/>
        </authorList>
    </citation>
    <scope>NUCLEOTIDE SEQUENCE</scope>
    <source>
        <strain evidence="8">CPCC 204708</strain>
    </source>
</reference>
<comment type="caution">
    <text evidence="8">The sequence shown here is derived from an EMBL/GenBank/DDBJ whole genome shotgun (WGS) entry which is preliminary data.</text>
</comment>
<feature type="active site" description="Nucleophile" evidence="6">
    <location>
        <position position="383"/>
    </location>
</feature>
<evidence type="ECO:0000256" key="1">
    <source>
        <dbReference type="ARBA" id="ARBA00011738"/>
    </source>
</evidence>
<keyword evidence="4 6" id="KW-0119">Carbohydrate metabolism</keyword>
<dbReference type="PANTHER" id="PTHR47786">
    <property type="entry name" value="ALPHA-1,4-GLUCAN:MALTOSE-1-PHOSPHATE MALTOSYLTRANSFERASE"/>
    <property type="match status" value="1"/>
</dbReference>
<dbReference type="InterPro" id="IPR026585">
    <property type="entry name" value="GlgE"/>
</dbReference>
<feature type="binding site" evidence="6">
    <location>
        <position position="252"/>
    </location>
    <ligand>
        <name>alpha-maltose 1-phosphate</name>
        <dbReference type="ChEBI" id="CHEBI:63576"/>
    </ligand>
</feature>
<feature type="active site" description="Proton donor" evidence="6">
    <location>
        <position position="412"/>
    </location>
</feature>
<sequence>MPAPKRSERPRRIRIAKPAPVLDNGRYAVKRTVGDTVAVSADVFRDGHEKIKAVVKYKAPGGRRWLETEMRAVDAHVSGVRWAAEFTVETPGTWQWTVEAWTDRWATWHDELRRKVAADLDEDLTSELSEGVIFLKRALEKAKDEAKSSIEYAIGVLESDAEIHQKFDVALGPELFQAMEEAQEREGAASLEKPIVVEVDRVRARFSAWYELFPRSWGGFKAVEAIVPDIADLGFDVLYLLPFHPIGVNKRKGRNNSLVAGPDDPGSPYAIGGKEGGHFAVHPELGTEQDVRDLCATAHKHGMDVALDIALNASADHPWLTEHPEWFQQRPDGTLKYAENPPKRYQDIYNFNWDSEDWQSLWEAWRDVFLHWVDVGIKCYRVDNPHTKPFAFWEYIIKEVHKVDRDVVFLSEAFTRRAVMRELAKLGFTQGYTYFTWKNSRHEMLEYFNELAWGEEKEYFRPNFFPVTPDILHAYLVHGGPPAFVTRLVLAGTLSPSYGIYSGYEHFENVPVREGSEEYLNSEKYEIKDRKLDGPLLPMMRRLNEIRHENVALQHLSNVFWLDAQNDQIFAYAKQEPGNTIITVTNLDPHNQQSGLVTIPALLGLPPVFVVEDQFTGNHYDWRIGQNYVELNPHVVGKQFHLFKVL</sequence>
<evidence type="ECO:0000256" key="5">
    <source>
        <dbReference type="ARBA" id="ARBA00048735"/>
    </source>
</evidence>
<dbReference type="InterPro" id="IPR013783">
    <property type="entry name" value="Ig-like_fold"/>
</dbReference>
<dbReference type="Gene3D" id="3.20.20.80">
    <property type="entry name" value="Glycosidases"/>
    <property type="match status" value="1"/>
</dbReference>
<dbReference type="InterPro" id="IPR049171">
    <property type="entry name" value="GLGE_C"/>
</dbReference>
<feature type="domain" description="Glycosyl hydrolase family 13 catalytic" evidence="7">
    <location>
        <begin position="207"/>
        <end position="547"/>
    </location>
</feature>
<dbReference type="Pfam" id="PF21702">
    <property type="entry name" value="GLGE_C"/>
    <property type="match status" value="1"/>
</dbReference>
<evidence type="ECO:0000313" key="9">
    <source>
        <dbReference type="Proteomes" id="UP001147700"/>
    </source>
</evidence>
<dbReference type="InterPro" id="IPR021828">
    <property type="entry name" value="GlgE_dom_N/S"/>
</dbReference>